<dbReference type="HOGENOM" id="CLU_952130_0_0_6"/>
<evidence type="ECO:0000256" key="6">
    <source>
        <dbReference type="ARBA" id="ARBA00022917"/>
    </source>
</evidence>
<dbReference type="RefSeq" id="WP_011672337.1">
    <property type="nucleotide sequence ID" value="NC_008512.1"/>
</dbReference>
<dbReference type="PANTHER" id="PTHR43766:SF1">
    <property type="entry name" value="TRYPTOPHAN--TRNA LIGASE, MITOCHONDRIAL"/>
    <property type="match status" value="1"/>
</dbReference>
<evidence type="ECO:0000256" key="5">
    <source>
        <dbReference type="ARBA" id="ARBA00022840"/>
    </source>
</evidence>
<keyword evidence="3 8" id="KW-0436">Ligase</keyword>
<proteinExistence type="inferred from homology"/>
<keyword evidence="5 8" id="KW-0067">ATP-binding</keyword>
<dbReference type="EMBL" id="AP009180">
    <property type="protein sequence ID" value="BAF35145.1"/>
    <property type="molecule type" value="Genomic_DNA"/>
</dbReference>
<evidence type="ECO:0000313" key="10">
    <source>
        <dbReference type="Proteomes" id="UP000000777"/>
    </source>
</evidence>
<dbReference type="OrthoDB" id="9801042at2"/>
<organism evidence="9 10">
    <name type="scientific">Carsonella ruddii (strain PV)</name>
    <dbReference type="NCBI Taxonomy" id="387662"/>
    <lineage>
        <taxon>Bacteria</taxon>
        <taxon>Pseudomonadati</taxon>
        <taxon>Pseudomonadota</taxon>
        <taxon>Gammaproteobacteria</taxon>
        <taxon>Oceanospirillales</taxon>
        <taxon>Halomonadaceae</taxon>
        <taxon>Zymobacter group</taxon>
        <taxon>Candidatus Carsonella</taxon>
    </lineage>
</organism>
<keyword evidence="4 8" id="KW-0547">Nucleotide-binding</keyword>
<dbReference type="GO" id="GO:0005524">
    <property type="term" value="F:ATP binding"/>
    <property type="evidence" value="ECO:0007669"/>
    <property type="project" value="UniProtKB-KW"/>
</dbReference>
<dbReference type="AlphaFoldDB" id="Q05FM6"/>
<dbReference type="SUPFAM" id="SSF52374">
    <property type="entry name" value="Nucleotidylyl transferase"/>
    <property type="match status" value="1"/>
</dbReference>
<dbReference type="EC" id="6.1.1.2" evidence="2"/>
<dbReference type="InterPro" id="IPR002305">
    <property type="entry name" value="aa-tRNA-synth_Ic"/>
</dbReference>
<keyword evidence="6 8" id="KW-0648">Protein biosynthesis</keyword>
<evidence type="ECO:0000256" key="1">
    <source>
        <dbReference type="ARBA" id="ARBA00005594"/>
    </source>
</evidence>
<evidence type="ECO:0000256" key="7">
    <source>
        <dbReference type="ARBA" id="ARBA00023146"/>
    </source>
</evidence>
<evidence type="ECO:0000256" key="8">
    <source>
        <dbReference type="RuleBase" id="RU363036"/>
    </source>
</evidence>
<dbReference type="Proteomes" id="UP000000777">
    <property type="component" value="Chromosome"/>
</dbReference>
<dbReference type="InterPro" id="IPR014729">
    <property type="entry name" value="Rossmann-like_a/b/a_fold"/>
</dbReference>
<evidence type="ECO:0000256" key="3">
    <source>
        <dbReference type="ARBA" id="ARBA00022598"/>
    </source>
</evidence>
<dbReference type="Pfam" id="PF00579">
    <property type="entry name" value="tRNA-synt_1b"/>
    <property type="match status" value="1"/>
</dbReference>
<dbReference type="KEGG" id="crp:CRP_114"/>
<name>Q05FM6_CARRP</name>
<sequence length="290" mass="34718">MILLGINTSGLIHFGNYITLIKPVLKIKKKNIFLADLHCLSKNKHYKNVNLNKLTSSLIFKSFFKKKIFLHQSNHKNILFLFWVISCFYNINKTKNFLIVKDKINLSIAKVCYPILMCSDIITINNFFTFIGIDQIQHIELYNKIVNKISKYINVFFLKKNKFIINNKVLYSYNKKKMSKSNKNDLFLFSNYKNLLLFFNNFFITLKRKKSIFNFFELVTDTKISFKNSFNKNKIYIVENIYFKFLKKKLVFINLLKNLNFYLKKKKKNNSFFNNIILNNIIKIKQLFNI</sequence>
<dbReference type="Gene3D" id="3.40.50.620">
    <property type="entry name" value="HUPs"/>
    <property type="match status" value="1"/>
</dbReference>
<dbReference type="STRING" id="387662.CRP_114"/>
<protein>
    <recommendedName>
        <fullName evidence="2">tryptophan--tRNA ligase</fullName>
        <ecNumber evidence="2">6.1.1.2</ecNumber>
    </recommendedName>
</protein>
<gene>
    <name evidence="9" type="ordered locus">CRP_114</name>
</gene>
<evidence type="ECO:0000256" key="4">
    <source>
        <dbReference type="ARBA" id="ARBA00022741"/>
    </source>
</evidence>
<accession>Q05FM6</accession>
<dbReference type="PRINTS" id="PR01039">
    <property type="entry name" value="TRNASYNTHTRP"/>
</dbReference>
<reference evidence="9 10" key="1">
    <citation type="journal article" date="2006" name="Science">
        <title>The 160-kilobase genome of the bacterial endosymbiont Carsonella.</title>
        <authorList>
            <person name="Nakabachi A."/>
            <person name="Yamashita A."/>
            <person name="Toh H."/>
            <person name="Ishikawa H."/>
            <person name="Dunbar H."/>
            <person name="Moran N."/>
            <person name="Hattori M."/>
        </authorList>
    </citation>
    <scope>NUCLEOTIDE SEQUENCE [LARGE SCALE GENOMIC DNA]</scope>
    <source>
        <strain evidence="9 10">PV</strain>
    </source>
</reference>
<dbReference type="GO" id="GO:0006436">
    <property type="term" value="P:tryptophanyl-tRNA aminoacylation"/>
    <property type="evidence" value="ECO:0007669"/>
    <property type="project" value="InterPro"/>
</dbReference>
<dbReference type="PANTHER" id="PTHR43766">
    <property type="entry name" value="TRYPTOPHAN--TRNA LIGASE, MITOCHONDRIAL"/>
    <property type="match status" value="1"/>
</dbReference>
<dbReference type="InterPro" id="IPR002306">
    <property type="entry name" value="Trp-tRNA-ligase"/>
</dbReference>
<evidence type="ECO:0000256" key="2">
    <source>
        <dbReference type="ARBA" id="ARBA00013161"/>
    </source>
</evidence>
<dbReference type="InterPro" id="IPR050203">
    <property type="entry name" value="Trp-tRNA_synthetase"/>
</dbReference>
<keyword evidence="7 8" id="KW-0030">Aminoacyl-tRNA synthetase</keyword>
<comment type="similarity">
    <text evidence="1 8">Belongs to the class-I aminoacyl-tRNA synthetase family.</text>
</comment>
<dbReference type="GO" id="GO:0004830">
    <property type="term" value="F:tryptophan-tRNA ligase activity"/>
    <property type="evidence" value="ECO:0007669"/>
    <property type="project" value="UniProtKB-EC"/>
</dbReference>
<evidence type="ECO:0000313" key="9">
    <source>
        <dbReference type="EMBL" id="BAF35145.1"/>
    </source>
</evidence>